<evidence type="ECO:0000313" key="2">
    <source>
        <dbReference type="Proteomes" id="UP001607303"/>
    </source>
</evidence>
<accession>A0ABD2AGD7</accession>
<organism evidence="1 2">
    <name type="scientific">Vespula maculifrons</name>
    <name type="common">Eastern yellow jacket</name>
    <name type="synonym">Wasp</name>
    <dbReference type="NCBI Taxonomy" id="7453"/>
    <lineage>
        <taxon>Eukaryota</taxon>
        <taxon>Metazoa</taxon>
        <taxon>Ecdysozoa</taxon>
        <taxon>Arthropoda</taxon>
        <taxon>Hexapoda</taxon>
        <taxon>Insecta</taxon>
        <taxon>Pterygota</taxon>
        <taxon>Neoptera</taxon>
        <taxon>Endopterygota</taxon>
        <taxon>Hymenoptera</taxon>
        <taxon>Apocrita</taxon>
        <taxon>Aculeata</taxon>
        <taxon>Vespoidea</taxon>
        <taxon>Vespidae</taxon>
        <taxon>Vespinae</taxon>
        <taxon>Vespula</taxon>
    </lineage>
</organism>
<comment type="caution">
    <text evidence="1">The sequence shown here is derived from an EMBL/GenBank/DDBJ whole genome shotgun (WGS) entry which is preliminary data.</text>
</comment>
<keyword evidence="2" id="KW-1185">Reference proteome</keyword>
<reference evidence="1 2" key="1">
    <citation type="journal article" date="2024" name="Ann. Entomol. Soc. Am.">
        <title>Genomic analyses of the southern and eastern yellowjacket wasps (Hymenoptera: Vespidae) reveal evolutionary signatures of social life.</title>
        <authorList>
            <person name="Catto M.A."/>
            <person name="Caine P.B."/>
            <person name="Orr S.E."/>
            <person name="Hunt B.G."/>
            <person name="Goodisman M.A.D."/>
        </authorList>
    </citation>
    <scope>NUCLEOTIDE SEQUENCE [LARGE SCALE GENOMIC DNA]</scope>
    <source>
        <strain evidence="1">232</strain>
        <tissue evidence="1">Head and thorax</tissue>
    </source>
</reference>
<evidence type="ECO:0000313" key="1">
    <source>
        <dbReference type="EMBL" id="KAL2719687.1"/>
    </source>
</evidence>
<proteinExistence type="predicted"/>
<dbReference type="AlphaFoldDB" id="A0ABD2AGD7"/>
<protein>
    <submittedName>
        <fullName evidence="1">Uncharacterized protein</fullName>
    </submittedName>
</protein>
<name>A0ABD2AGD7_VESMC</name>
<gene>
    <name evidence="1" type="ORF">V1477_021181</name>
</gene>
<dbReference type="Proteomes" id="UP001607303">
    <property type="component" value="Unassembled WGS sequence"/>
</dbReference>
<dbReference type="EMBL" id="JAYRBN010000119">
    <property type="protein sequence ID" value="KAL2719687.1"/>
    <property type="molecule type" value="Genomic_DNA"/>
</dbReference>
<sequence length="323" mass="37356">MHENVREILCPRLDQPVNLNNHSIYLRTEEMENANHSPILLIGPSKLGRRVQMFHLFCPLPRYSQSHNEHSMRSYKDKDDSVITADGLLQNPEDIRARLDTSHTDQFKGLYTYIVLGKIGDKLLISDLFIPRLLKFNTKVNGCYTLDVQCLIINFNIVENSVSSLEAITTQIKVNSAILQYFWTIGTALAYLRLRTDVQLFVSKVARHFLLKRPGFEFTRNSFFYTMFVGRSIITRKGNRKATFLMVMTTNLLESHDPKVSSFMRGCNRLSMGRPTVDADRISWRTICCNEGIFLRRKVYFIAVSLWSLSFATLDPVEKGEWR</sequence>